<dbReference type="AlphaFoldDB" id="A0A2W5P7N4"/>
<gene>
    <name evidence="5" type="ORF">DI544_09575</name>
</gene>
<evidence type="ECO:0000256" key="2">
    <source>
        <dbReference type="ARBA" id="ARBA00023002"/>
    </source>
</evidence>
<dbReference type="InterPro" id="IPR057326">
    <property type="entry name" value="KR_dom"/>
</dbReference>
<dbReference type="PRINTS" id="PR00081">
    <property type="entry name" value="GDHRDH"/>
</dbReference>
<dbReference type="SUPFAM" id="SSF51735">
    <property type="entry name" value="NAD(P)-binding Rossmann-fold domains"/>
    <property type="match status" value="1"/>
</dbReference>
<dbReference type="InterPro" id="IPR020904">
    <property type="entry name" value="Sc_DH/Rdtase_CS"/>
</dbReference>
<dbReference type="Proteomes" id="UP000249229">
    <property type="component" value="Unassembled WGS sequence"/>
</dbReference>
<dbReference type="Pfam" id="PF13561">
    <property type="entry name" value="adh_short_C2"/>
    <property type="match status" value="1"/>
</dbReference>
<sequence>MSLPFSSRAYLVTGAASGIGLATARHLAAGGATRLVLADRDAEALARIDVGCTLDLLPGDVTDEGFWDDAAPALAGIHGAVVNAGVAGAGPIADLPLAEWRRILSVNLDGAFLTLRAAMRAMRGTAGGTRPGAIVAVASAAGIRAEPGVAAYGASKAGLIQLVKVAAKEGARDQLRVNAIAPAGVETPVWDAVPMFAERAAAIGRDAAFAELAALATPLGRYAKAEEIAAQIGFLLSDAAALVTGAVLVSDGGYTL</sequence>
<dbReference type="InterPro" id="IPR002347">
    <property type="entry name" value="SDR_fam"/>
</dbReference>
<evidence type="ECO:0000313" key="5">
    <source>
        <dbReference type="EMBL" id="PZQ60099.1"/>
    </source>
</evidence>
<comment type="similarity">
    <text evidence="1">Belongs to the short-chain dehydrogenases/reductases (SDR) family.</text>
</comment>
<evidence type="ECO:0000256" key="3">
    <source>
        <dbReference type="ARBA" id="ARBA00023027"/>
    </source>
</evidence>
<name>A0A2W5P7N4_9SPHN</name>
<feature type="domain" description="Ketoreductase" evidence="4">
    <location>
        <begin position="8"/>
        <end position="193"/>
    </location>
</feature>
<dbReference type="SMART" id="SM00822">
    <property type="entry name" value="PKS_KR"/>
    <property type="match status" value="1"/>
</dbReference>
<organism evidence="5 6">
    <name type="scientific">Sphingomonas taxi</name>
    <dbReference type="NCBI Taxonomy" id="1549858"/>
    <lineage>
        <taxon>Bacteria</taxon>
        <taxon>Pseudomonadati</taxon>
        <taxon>Pseudomonadota</taxon>
        <taxon>Alphaproteobacteria</taxon>
        <taxon>Sphingomonadales</taxon>
        <taxon>Sphingomonadaceae</taxon>
        <taxon>Sphingomonas</taxon>
    </lineage>
</organism>
<comment type="caution">
    <text evidence="5">The sequence shown here is derived from an EMBL/GenBank/DDBJ whole genome shotgun (WGS) entry which is preliminary data.</text>
</comment>
<dbReference type="FunFam" id="3.40.50.720:FF:000084">
    <property type="entry name" value="Short-chain dehydrogenase reductase"/>
    <property type="match status" value="1"/>
</dbReference>
<dbReference type="PANTHER" id="PTHR24321:SF8">
    <property type="entry name" value="ESTRADIOL 17-BETA-DEHYDROGENASE 8-RELATED"/>
    <property type="match status" value="1"/>
</dbReference>
<evidence type="ECO:0000259" key="4">
    <source>
        <dbReference type="SMART" id="SM00822"/>
    </source>
</evidence>
<reference evidence="5 6" key="1">
    <citation type="submission" date="2017-08" db="EMBL/GenBank/DDBJ databases">
        <title>Infants hospitalized years apart are colonized by the same room-sourced microbial strains.</title>
        <authorList>
            <person name="Brooks B."/>
            <person name="Olm M.R."/>
            <person name="Firek B.A."/>
            <person name="Baker R."/>
            <person name="Thomas B.C."/>
            <person name="Morowitz M.J."/>
            <person name="Banfield J.F."/>
        </authorList>
    </citation>
    <scope>NUCLEOTIDE SEQUENCE [LARGE SCALE GENOMIC DNA]</scope>
    <source>
        <strain evidence="5">S2_005_001_R1_22</strain>
    </source>
</reference>
<accession>A0A2W5P7N4</accession>
<dbReference type="CDD" id="cd05233">
    <property type="entry name" value="SDR_c"/>
    <property type="match status" value="1"/>
</dbReference>
<evidence type="ECO:0000256" key="1">
    <source>
        <dbReference type="ARBA" id="ARBA00006484"/>
    </source>
</evidence>
<dbReference type="EMBL" id="QFQI01000006">
    <property type="protein sequence ID" value="PZQ60099.1"/>
    <property type="molecule type" value="Genomic_DNA"/>
</dbReference>
<keyword evidence="3" id="KW-0520">NAD</keyword>
<dbReference type="PANTHER" id="PTHR24321">
    <property type="entry name" value="DEHYDROGENASES, SHORT CHAIN"/>
    <property type="match status" value="1"/>
</dbReference>
<dbReference type="InterPro" id="IPR036291">
    <property type="entry name" value="NAD(P)-bd_dom_sf"/>
</dbReference>
<proteinExistence type="inferred from homology"/>
<evidence type="ECO:0000313" key="6">
    <source>
        <dbReference type="Proteomes" id="UP000249229"/>
    </source>
</evidence>
<keyword evidence="2" id="KW-0560">Oxidoreductase</keyword>
<dbReference type="GO" id="GO:0016491">
    <property type="term" value="F:oxidoreductase activity"/>
    <property type="evidence" value="ECO:0007669"/>
    <property type="project" value="UniProtKB-KW"/>
</dbReference>
<protein>
    <submittedName>
        <fullName evidence="5">Oxidoreductase</fullName>
    </submittedName>
</protein>
<dbReference type="Gene3D" id="3.40.50.720">
    <property type="entry name" value="NAD(P)-binding Rossmann-like Domain"/>
    <property type="match status" value="1"/>
</dbReference>
<dbReference type="PROSITE" id="PS00061">
    <property type="entry name" value="ADH_SHORT"/>
    <property type="match status" value="1"/>
</dbReference>